<dbReference type="PANTHER" id="PTHR11644:SF2">
    <property type="entry name" value="CYTIDINE DEAMINASE"/>
    <property type="match status" value="1"/>
</dbReference>
<gene>
    <name evidence="6" type="ORF">ACFYNQ_44040</name>
</gene>
<dbReference type="Proteomes" id="UP001601303">
    <property type="component" value="Unassembled WGS sequence"/>
</dbReference>
<dbReference type="InterPro" id="IPR016192">
    <property type="entry name" value="APOBEC/CMP_deaminase_Zn-bd"/>
</dbReference>
<feature type="domain" description="CMP/dCMP-type deaminase" evidence="5">
    <location>
        <begin position="9"/>
        <end position="131"/>
    </location>
</feature>
<evidence type="ECO:0000259" key="5">
    <source>
        <dbReference type="PROSITE" id="PS51747"/>
    </source>
</evidence>
<comment type="similarity">
    <text evidence="1">Belongs to the cytidine and deoxycytidylate deaminase family.</text>
</comment>
<comment type="caution">
    <text evidence="6">The sequence shown here is derived from an EMBL/GenBank/DDBJ whole genome shotgun (WGS) entry which is preliminary data.</text>
</comment>
<dbReference type="CDD" id="cd01283">
    <property type="entry name" value="cytidine_deaminase"/>
    <property type="match status" value="1"/>
</dbReference>
<keyword evidence="2" id="KW-0479">Metal-binding</keyword>
<dbReference type="PROSITE" id="PS51747">
    <property type="entry name" value="CYT_DCMP_DEAMINASES_2"/>
    <property type="match status" value="1"/>
</dbReference>
<keyword evidence="4" id="KW-0862">Zinc</keyword>
<keyword evidence="3" id="KW-0378">Hydrolase</keyword>
<dbReference type="Gene3D" id="3.40.140.10">
    <property type="entry name" value="Cytidine Deaminase, domain 2"/>
    <property type="match status" value="1"/>
</dbReference>
<evidence type="ECO:0000256" key="1">
    <source>
        <dbReference type="ARBA" id="ARBA00006576"/>
    </source>
</evidence>
<evidence type="ECO:0000256" key="2">
    <source>
        <dbReference type="ARBA" id="ARBA00022723"/>
    </source>
</evidence>
<protein>
    <recommendedName>
        <fullName evidence="5">CMP/dCMP-type deaminase domain-containing protein</fullName>
    </recommendedName>
</protein>
<dbReference type="InterPro" id="IPR016193">
    <property type="entry name" value="Cytidine_deaminase-like"/>
</dbReference>
<dbReference type="RefSeq" id="WP_388114272.1">
    <property type="nucleotide sequence ID" value="NZ_JBIAHM010000020.1"/>
</dbReference>
<dbReference type="InterPro" id="IPR002125">
    <property type="entry name" value="CMP_dCMP_dom"/>
</dbReference>
<evidence type="ECO:0000313" key="6">
    <source>
        <dbReference type="EMBL" id="MFE9605505.1"/>
    </source>
</evidence>
<proteinExistence type="inferred from homology"/>
<keyword evidence="7" id="KW-1185">Reference proteome</keyword>
<evidence type="ECO:0000256" key="4">
    <source>
        <dbReference type="ARBA" id="ARBA00022833"/>
    </source>
</evidence>
<sequence length="211" mass="22436">MVAIKLSESGRRVVVAAERLAATLGNDPNHTVAAAAMDTAGRIHEAVNVYHFTGGPCAELVALGVAATAGAGPLVTIAAAGDRGRGLIPPCGRCRQALLDLHPDVQVAVPTDDGPAMRPIRKLLPDTYFFPDADARRIVRFDKHDYEAVATARKTSTVRHDETIGPGPAIFFFEDDEAHRTLDGTVTGVESRRLDDGSTVDQLTFTVEAPE</sequence>
<name>A0ABW6MH92_9ACTN</name>
<evidence type="ECO:0000256" key="3">
    <source>
        <dbReference type="ARBA" id="ARBA00022801"/>
    </source>
</evidence>
<dbReference type="PROSITE" id="PS00903">
    <property type="entry name" value="CYT_DCMP_DEAMINASES_1"/>
    <property type="match status" value="1"/>
</dbReference>
<dbReference type="InterPro" id="IPR050202">
    <property type="entry name" value="Cyt/Deoxycyt_deaminase"/>
</dbReference>
<reference evidence="6 7" key="1">
    <citation type="submission" date="2024-10" db="EMBL/GenBank/DDBJ databases">
        <title>The Natural Products Discovery Center: Release of the First 8490 Sequenced Strains for Exploring Actinobacteria Biosynthetic Diversity.</title>
        <authorList>
            <person name="Kalkreuter E."/>
            <person name="Kautsar S.A."/>
            <person name="Yang D."/>
            <person name="Bader C.D."/>
            <person name="Teijaro C.N."/>
            <person name="Fluegel L."/>
            <person name="Davis C.M."/>
            <person name="Simpson J.R."/>
            <person name="Lauterbach L."/>
            <person name="Steele A.D."/>
            <person name="Gui C."/>
            <person name="Meng S."/>
            <person name="Li G."/>
            <person name="Viehrig K."/>
            <person name="Ye F."/>
            <person name="Su P."/>
            <person name="Kiefer A.F."/>
            <person name="Nichols A."/>
            <person name="Cepeda A.J."/>
            <person name="Yan W."/>
            <person name="Fan B."/>
            <person name="Jiang Y."/>
            <person name="Adhikari A."/>
            <person name="Zheng C.-J."/>
            <person name="Schuster L."/>
            <person name="Cowan T.M."/>
            <person name="Smanski M.J."/>
            <person name="Chevrette M.G."/>
            <person name="De Carvalho L.P.S."/>
            <person name="Shen B."/>
        </authorList>
    </citation>
    <scope>NUCLEOTIDE SEQUENCE [LARGE SCALE GENOMIC DNA]</scope>
    <source>
        <strain evidence="6 7">NPDC006488</strain>
    </source>
</reference>
<accession>A0ABW6MH92</accession>
<organism evidence="6 7">
    <name type="scientific">Streptomyces hokutonensis</name>
    <dbReference type="NCBI Taxonomy" id="1306990"/>
    <lineage>
        <taxon>Bacteria</taxon>
        <taxon>Bacillati</taxon>
        <taxon>Actinomycetota</taxon>
        <taxon>Actinomycetes</taxon>
        <taxon>Kitasatosporales</taxon>
        <taxon>Streptomycetaceae</taxon>
        <taxon>Streptomyces</taxon>
    </lineage>
</organism>
<dbReference type="PANTHER" id="PTHR11644">
    <property type="entry name" value="CYTIDINE DEAMINASE"/>
    <property type="match status" value="1"/>
</dbReference>
<dbReference type="SUPFAM" id="SSF53927">
    <property type="entry name" value="Cytidine deaminase-like"/>
    <property type="match status" value="1"/>
</dbReference>
<dbReference type="EMBL" id="JBIAHM010000020">
    <property type="protein sequence ID" value="MFE9605505.1"/>
    <property type="molecule type" value="Genomic_DNA"/>
</dbReference>
<evidence type="ECO:0000313" key="7">
    <source>
        <dbReference type="Proteomes" id="UP001601303"/>
    </source>
</evidence>